<feature type="domain" description="HTH myb-type" evidence="7">
    <location>
        <begin position="9"/>
        <end position="61"/>
    </location>
</feature>
<protein>
    <submittedName>
        <fullName evidence="8">Transcription factor</fullName>
    </submittedName>
</protein>
<dbReference type="SUPFAM" id="SSF46689">
    <property type="entry name" value="Homeodomain-like"/>
    <property type="match status" value="1"/>
</dbReference>
<dbReference type="OrthoDB" id="2143914at2759"/>
<reference evidence="9" key="1">
    <citation type="submission" date="2013-01" db="EMBL/GenBank/DDBJ databases">
        <title>Draft Genome Sequence of a Mulberry Tree, Morus notabilis C.K. Schneid.</title>
        <authorList>
            <person name="He N."/>
            <person name="Zhao S."/>
        </authorList>
    </citation>
    <scope>NUCLEOTIDE SEQUENCE</scope>
</reference>
<proteinExistence type="predicted"/>
<dbReference type="CDD" id="cd00167">
    <property type="entry name" value="SANT"/>
    <property type="match status" value="2"/>
</dbReference>
<evidence type="ECO:0000313" key="9">
    <source>
        <dbReference type="Proteomes" id="UP000030645"/>
    </source>
</evidence>
<sequence length="425" mass="47034">MGRTSCCSIEGLKKGAWTEEEDKKLVDYIANHSEGGWRSLPQKAGLLRCGKSCRLRWANYLRPGIKRGEFSPEEEETIIKLHSELGNKWSTIAKHLPRRTDNEIKNHWNTRLKRRAAETRIDRNFARNPEPPEGGNNNTEAETSARKEELKDSGKFIGPISTSSKLLNKAAAKLRLSGSLASFLSQQIGKSKSLEGSSVPSTSSAHLLNKMATNLSSSSPRSHSLGAIKAIFSKSLDDNNAAISTITTNNNSPSENIGIGKCNSLVESPDQSENATQVSSPTRTYSASARLLNRMATKFALTHHRPHLVLGDWKTVSCNSPDQESTRTESLVSVPSLWMVDSPQEMSHFDETTQISYRDMAVEADQDQAFLMEIADDHHQKERDCDSYDGCSTPVEAIVGDLEAANNWNIDCFYIDDLFNSAKSQ</sequence>
<evidence type="ECO:0000256" key="3">
    <source>
        <dbReference type="ARBA" id="ARBA00023125"/>
    </source>
</evidence>
<name>W9QTW6_9ROSA</name>
<keyword evidence="3" id="KW-0238">DNA-binding</keyword>
<dbReference type="InterPro" id="IPR009057">
    <property type="entry name" value="Homeodomain-like_sf"/>
</dbReference>
<feature type="compositionally biased region" description="Low complexity" evidence="5">
    <location>
        <begin position="133"/>
        <end position="142"/>
    </location>
</feature>
<dbReference type="PROSITE" id="PS50090">
    <property type="entry name" value="MYB_LIKE"/>
    <property type="match status" value="2"/>
</dbReference>
<dbReference type="GO" id="GO:0003677">
    <property type="term" value="F:DNA binding"/>
    <property type="evidence" value="ECO:0007669"/>
    <property type="project" value="UniProtKB-KW"/>
</dbReference>
<feature type="region of interest" description="Disordered" evidence="5">
    <location>
        <begin position="246"/>
        <end position="284"/>
    </location>
</feature>
<accession>W9QTW6</accession>
<feature type="domain" description="Myb-like" evidence="6">
    <location>
        <begin position="62"/>
        <end position="112"/>
    </location>
</feature>
<comment type="subcellular location">
    <subcellularLocation>
        <location evidence="1">Nucleus</location>
    </subcellularLocation>
</comment>
<dbReference type="PANTHER" id="PTHR10641:SF1328">
    <property type="entry name" value="TRANSCRIPTION FACTOR MYB34"/>
    <property type="match status" value="1"/>
</dbReference>
<dbReference type="AlphaFoldDB" id="W9QTW6"/>
<evidence type="ECO:0000256" key="5">
    <source>
        <dbReference type="SAM" id="MobiDB-lite"/>
    </source>
</evidence>
<dbReference type="PANTHER" id="PTHR10641">
    <property type="entry name" value="MYB FAMILY TRANSCRIPTION FACTOR"/>
    <property type="match status" value="1"/>
</dbReference>
<feature type="compositionally biased region" description="Polar residues" evidence="5">
    <location>
        <begin position="265"/>
        <end position="284"/>
    </location>
</feature>
<evidence type="ECO:0000259" key="7">
    <source>
        <dbReference type="PROSITE" id="PS51294"/>
    </source>
</evidence>
<feature type="compositionally biased region" description="Low complexity" evidence="5">
    <location>
        <begin position="246"/>
        <end position="257"/>
    </location>
</feature>
<evidence type="ECO:0000259" key="6">
    <source>
        <dbReference type="PROSITE" id="PS50090"/>
    </source>
</evidence>
<dbReference type="InterPro" id="IPR017930">
    <property type="entry name" value="Myb_dom"/>
</dbReference>
<dbReference type="KEGG" id="mnt:21389906"/>
<evidence type="ECO:0000313" key="8">
    <source>
        <dbReference type="EMBL" id="EXB54317.1"/>
    </source>
</evidence>
<keyword evidence="9" id="KW-1185">Reference proteome</keyword>
<dbReference type="FunFam" id="1.10.10.60:FF:000001">
    <property type="entry name" value="MYB-related transcription factor"/>
    <property type="match status" value="1"/>
</dbReference>
<feature type="compositionally biased region" description="Basic and acidic residues" evidence="5">
    <location>
        <begin position="143"/>
        <end position="154"/>
    </location>
</feature>
<dbReference type="eggNOG" id="KOG0048">
    <property type="taxonomic scope" value="Eukaryota"/>
</dbReference>
<dbReference type="EMBL" id="KE344173">
    <property type="protein sequence ID" value="EXB54317.1"/>
    <property type="molecule type" value="Genomic_DNA"/>
</dbReference>
<dbReference type="PROSITE" id="PS51294">
    <property type="entry name" value="HTH_MYB"/>
    <property type="match status" value="2"/>
</dbReference>
<dbReference type="Proteomes" id="UP000030645">
    <property type="component" value="Unassembled WGS sequence"/>
</dbReference>
<dbReference type="Gene3D" id="1.10.10.60">
    <property type="entry name" value="Homeodomain-like"/>
    <property type="match status" value="2"/>
</dbReference>
<organism evidence="8 9">
    <name type="scientific">Morus notabilis</name>
    <dbReference type="NCBI Taxonomy" id="981085"/>
    <lineage>
        <taxon>Eukaryota</taxon>
        <taxon>Viridiplantae</taxon>
        <taxon>Streptophyta</taxon>
        <taxon>Embryophyta</taxon>
        <taxon>Tracheophyta</taxon>
        <taxon>Spermatophyta</taxon>
        <taxon>Magnoliopsida</taxon>
        <taxon>eudicotyledons</taxon>
        <taxon>Gunneridae</taxon>
        <taxon>Pentapetalae</taxon>
        <taxon>rosids</taxon>
        <taxon>fabids</taxon>
        <taxon>Rosales</taxon>
        <taxon>Moraceae</taxon>
        <taxon>Moreae</taxon>
        <taxon>Morus</taxon>
    </lineage>
</organism>
<feature type="domain" description="Myb-like" evidence="6">
    <location>
        <begin position="9"/>
        <end position="61"/>
    </location>
</feature>
<dbReference type="InterPro" id="IPR015495">
    <property type="entry name" value="Myb_TF_plants"/>
</dbReference>
<dbReference type="SMART" id="SM00717">
    <property type="entry name" value="SANT"/>
    <property type="match status" value="2"/>
</dbReference>
<evidence type="ECO:0000256" key="4">
    <source>
        <dbReference type="ARBA" id="ARBA00023242"/>
    </source>
</evidence>
<evidence type="ECO:0000256" key="1">
    <source>
        <dbReference type="ARBA" id="ARBA00004123"/>
    </source>
</evidence>
<keyword evidence="2" id="KW-0677">Repeat</keyword>
<dbReference type="Pfam" id="PF00249">
    <property type="entry name" value="Myb_DNA-binding"/>
    <property type="match status" value="2"/>
</dbReference>
<feature type="compositionally biased region" description="Basic and acidic residues" evidence="5">
    <location>
        <begin position="116"/>
        <end position="125"/>
    </location>
</feature>
<dbReference type="GO" id="GO:0005634">
    <property type="term" value="C:nucleus"/>
    <property type="evidence" value="ECO:0007669"/>
    <property type="project" value="UniProtKB-SubCell"/>
</dbReference>
<evidence type="ECO:0000256" key="2">
    <source>
        <dbReference type="ARBA" id="ARBA00022737"/>
    </source>
</evidence>
<gene>
    <name evidence="8" type="ORF">L484_006477</name>
</gene>
<feature type="region of interest" description="Disordered" evidence="5">
    <location>
        <begin position="116"/>
        <end position="156"/>
    </location>
</feature>
<dbReference type="InterPro" id="IPR001005">
    <property type="entry name" value="SANT/Myb"/>
</dbReference>
<feature type="domain" description="HTH myb-type" evidence="7">
    <location>
        <begin position="62"/>
        <end position="116"/>
    </location>
</feature>
<keyword evidence="4" id="KW-0539">Nucleus</keyword>